<accession>A0A9X2FAZ9</accession>
<evidence type="ECO:0000256" key="3">
    <source>
        <dbReference type="ARBA" id="ARBA00012438"/>
    </source>
</evidence>
<keyword evidence="6 14" id="KW-0812">Transmembrane</keyword>
<keyword evidence="5" id="KW-0808">Transferase</keyword>
<evidence type="ECO:0000256" key="2">
    <source>
        <dbReference type="ARBA" id="ARBA00004370"/>
    </source>
</evidence>
<comment type="catalytic activity">
    <reaction evidence="1">
        <text>ATP + protein L-histidine = ADP + protein N-phospho-L-histidine.</text>
        <dbReference type="EC" id="2.7.13.3"/>
    </reaction>
</comment>
<dbReference type="Proteomes" id="UP001155241">
    <property type="component" value="Unassembled WGS sequence"/>
</dbReference>
<dbReference type="InterPro" id="IPR036097">
    <property type="entry name" value="HisK_dim/P_sf"/>
</dbReference>
<feature type="compositionally biased region" description="Basic and acidic residues" evidence="13">
    <location>
        <begin position="841"/>
        <end position="856"/>
    </location>
</feature>
<dbReference type="Pfam" id="PF02518">
    <property type="entry name" value="HATPase_c"/>
    <property type="match status" value="1"/>
</dbReference>
<evidence type="ECO:0000256" key="6">
    <source>
        <dbReference type="ARBA" id="ARBA00022692"/>
    </source>
</evidence>
<evidence type="ECO:0000256" key="11">
    <source>
        <dbReference type="ARBA" id="ARBA00023012"/>
    </source>
</evidence>
<comment type="subcellular location">
    <subcellularLocation>
        <location evidence="2">Membrane</location>
    </subcellularLocation>
</comment>
<keyword evidence="9" id="KW-0067">ATP-binding</keyword>
<dbReference type="InterPro" id="IPR001610">
    <property type="entry name" value="PAC"/>
</dbReference>
<feature type="domain" description="PAC" evidence="17">
    <location>
        <begin position="385"/>
        <end position="439"/>
    </location>
</feature>
<keyword evidence="4" id="KW-0597">Phosphoprotein</keyword>
<dbReference type="Gene3D" id="1.10.287.130">
    <property type="match status" value="1"/>
</dbReference>
<dbReference type="GO" id="GO:0000155">
    <property type="term" value="F:phosphorelay sensor kinase activity"/>
    <property type="evidence" value="ECO:0007669"/>
    <property type="project" value="InterPro"/>
</dbReference>
<dbReference type="PROSITE" id="PS50113">
    <property type="entry name" value="PAC"/>
    <property type="match status" value="1"/>
</dbReference>
<dbReference type="InterPro" id="IPR035965">
    <property type="entry name" value="PAS-like_dom_sf"/>
</dbReference>
<dbReference type="SUPFAM" id="SSF55874">
    <property type="entry name" value="ATPase domain of HSP90 chaperone/DNA topoisomerase II/histidine kinase"/>
    <property type="match status" value="1"/>
</dbReference>
<evidence type="ECO:0000256" key="13">
    <source>
        <dbReference type="SAM" id="MobiDB-lite"/>
    </source>
</evidence>
<dbReference type="SMART" id="SM00387">
    <property type="entry name" value="HATPase_c"/>
    <property type="match status" value="1"/>
</dbReference>
<dbReference type="NCBIfam" id="TIGR00229">
    <property type="entry name" value="sensory_box"/>
    <property type="match status" value="2"/>
</dbReference>
<dbReference type="Pfam" id="PF03924">
    <property type="entry name" value="CHASE"/>
    <property type="match status" value="1"/>
</dbReference>
<dbReference type="EC" id="2.7.13.3" evidence="3"/>
<evidence type="ECO:0000256" key="9">
    <source>
        <dbReference type="ARBA" id="ARBA00022840"/>
    </source>
</evidence>
<dbReference type="PROSITE" id="PS50839">
    <property type="entry name" value="CHASE"/>
    <property type="match status" value="1"/>
</dbReference>
<dbReference type="GO" id="GO:0005524">
    <property type="term" value="F:ATP binding"/>
    <property type="evidence" value="ECO:0007669"/>
    <property type="project" value="UniProtKB-KW"/>
</dbReference>
<dbReference type="InterPro" id="IPR003594">
    <property type="entry name" value="HATPase_dom"/>
</dbReference>
<name>A0A9X2FAZ9_9BACT</name>
<protein>
    <recommendedName>
        <fullName evidence="3">histidine kinase</fullName>
        <ecNumber evidence="3">2.7.13.3</ecNumber>
    </recommendedName>
</protein>
<feature type="transmembrane region" description="Helical" evidence="14">
    <location>
        <begin position="274"/>
        <end position="293"/>
    </location>
</feature>
<keyword evidence="12 14" id="KW-0472">Membrane</keyword>
<dbReference type="PROSITE" id="PS50112">
    <property type="entry name" value="PAS"/>
    <property type="match status" value="2"/>
</dbReference>
<dbReference type="InterPro" id="IPR042240">
    <property type="entry name" value="CHASE_sf"/>
</dbReference>
<dbReference type="InterPro" id="IPR003661">
    <property type="entry name" value="HisK_dim/P_dom"/>
</dbReference>
<evidence type="ECO:0000256" key="8">
    <source>
        <dbReference type="ARBA" id="ARBA00022777"/>
    </source>
</evidence>
<dbReference type="EMBL" id="JAMXLR010000061">
    <property type="protein sequence ID" value="MCO6045632.1"/>
    <property type="molecule type" value="Genomic_DNA"/>
</dbReference>
<feature type="domain" description="PAS" evidence="16">
    <location>
        <begin position="436"/>
        <end position="519"/>
    </location>
</feature>
<dbReference type="PANTHER" id="PTHR43065:SF46">
    <property type="entry name" value="C4-DICARBOXYLATE TRANSPORT SENSOR PROTEIN DCTB"/>
    <property type="match status" value="1"/>
</dbReference>
<dbReference type="InterPro" id="IPR006189">
    <property type="entry name" value="CHASE_dom"/>
</dbReference>
<feature type="domain" description="PAS" evidence="16">
    <location>
        <begin position="313"/>
        <end position="384"/>
    </location>
</feature>
<evidence type="ECO:0000259" key="18">
    <source>
        <dbReference type="PROSITE" id="PS50839"/>
    </source>
</evidence>
<sequence length="856" mass="94595">MVRADIVRRVDSYQFALQSLRCVYQSSEVVTQTEFESAARLWTSSNHLPGVLGIGYVERIPANADVAPAEGAKPEGDLRQFVQVPLAPATSPPNSGRRLDRMVIRNFHALEGSGQWIGFSLGDLAEGRLTAERSAESGKATLSAELDLALGETSRKVLLLMLPVYQKGNSGDGQFQGVGAVRGWICMVLVADQVFADITDAVGREVSFQLFDGPSDAANELFGPPPSDRAAQSNGENRFGMVQLSETVPLDMDGRQWTVTTKTTDRFFTAPRDAAWALIVSGCLVTLLVAYILQVQSRALQRARVLADCMTEELRRLAMVAQRTTNGVVIADADRKIVWANEGFTRLTGYQIEEVLGLNPGHFLQCPETDPNAQARLRNAVRGLTSYHGEILNRTKSGKKYWVDLEIQPLLKESGDLYGYIGIQSDITDRVEAERRARSLADILEEAPIGIYLVDAHTSQLVEVNSGACNQLGYTRDELIGNSVELFNSEFCEQRVRQLVEPLDSGAVDKVVFDTTHRRKDGTEYQAHVNLHRSRFAGHDVNVAFVTDLTDRLQLEQQLAQAQKLESMGQLAAGVAHEINTPMQCVVTNVEYLSEVCVNLFKVADAHRDSLHSSAKNWEDRKDELDRLETENDYEMLRQNTLDAIVESAEAATRVVEVVRAMKAMSHPGSSEKTWIDLNELVRSAVMVSKNRWKYYASVEMALDDSLPCVPLHSSQINQVLLNLLVNSADAILEQTGKEKTDELGRIELATWWESEGVMFRIRDTGCGMSEEVKRRAFDPFFTTKEIGRGTGQGLAISYDVVVQKHGGTVQIDSEVGQGTTITIWLPGQSLELAPTLESSPNRDARHDSPDHGVGV</sequence>
<keyword evidence="8" id="KW-0418">Kinase</keyword>
<dbReference type="InterPro" id="IPR036890">
    <property type="entry name" value="HATPase_C_sf"/>
</dbReference>
<keyword evidence="10 14" id="KW-1133">Transmembrane helix</keyword>
<dbReference type="PANTHER" id="PTHR43065">
    <property type="entry name" value="SENSOR HISTIDINE KINASE"/>
    <property type="match status" value="1"/>
</dbReference>
<evidence type="ECO:0000256" key="7">
    <source>
        <dbReference type="ARBA" id="ARBA00022741"/>
    </source>
</evidence>
<dbReference type="PRINTS" id="PR00344">
    <property type="entry name" value="BCTRLSENSOR"/>
</dbReference>
<evidence type="ECO:0000256" key="14">
    <source>
        <dbReference type="SAM" id="Phobius"/>
    </source>
</evidence>
<evidence type="ECO:0000259" key="15">
    <source>
        <dbReference type="PROSITE" id="PS50109"/>
    </source>
</evidence>
<keyword evidence="7" id="KW-0547">Nucleotide-binding</keyword>
<evidence type="ECO:0000256" key="1">
    <source>
        <dbReference type="ARBA" id="ARBA00000085"/>
    </source>
</evidence>
<dbReference type="GO" id="GO:0016020">
    <property type="term" value="C:membrane"/>
    <property type="evidence" value="ECO:0007669"/>
    <property type="project" value="UniProtKB-SubCell"/>
</dbReference>
<evidence type="ECO:0000313" key="20">
    <source>
        <dbReference type="Proteomes" id="UP001155241"/>
    </source>
</evidence>
<keyword evidence="20" id="KW-1185">Reference proteome</keyword>
<evidence type="ECO:0000259" key="17">
    <source>
        <dbReference type="PROSITE" id="PS50113"/>
    </source>
</evidence>
<organism evidence="19 20">
    <name type="scientific">Aeoliella straminimaris</name>
    <dbReference type="NCBI Taxonomy" id="2954799"/>
    <lineage>
        <taxon>Bacteria</taxon>
        <taxon>Pseudomonadati</taxon>
        <taxon>Planctomycetota</taxon>
        <taxon>Planctomycetia</taxon>
        <taxon>Pirellulales</taxon>
        <taxon>Lacipirellulaceae</taxon>
        <taxon>Aeoliella</taxon>
    </lineage>
</organism>
<dbReference type="AlphaFoldDB" id="A0A9X2FAZ9"/>
<evidence type="ECO:0000256" key="5">
    <source>
        <dbReference type="ARBA" id="ARBA00022679"/>
    </source>
</evidence>
<evidence type="ECO:0000259" key="16">
    <source>
        <dbReference type="PROSITE" id="PS50112"/>
    </source>
</evidence>
<dbReference type="InterPro" id="IPR005467">
    <property type="entry name" value="His_kinase_dom"/>
</dbReference>
<feature type="domain" description="Histidine kinase" evidence="15">
    <location>
        <begin position="574"/>
        <end position="830"/>
    </location>
</feature>
<comment type="caution">
    <text evidence="19">The sequence shown here is derived from an EMBL/GenBank/DDBJ whole genome shotgun (WGS) entry which is preliminary data.</text>
</comment>
<dbReference type="PROSITE" id="PS50109">
    <property type="entry name" value="HIS_KIN"/>
    <property type="match status" value="1"/>
</dbReference>
<reference evidence="19" key="1">
    <citation type="submission" date="2022-06" db="EMBL/GenBank/DDBJ databases">
        <title>Aeoliella straminimaris, a novel planctomycete from sediments.</title>
        <authorList>
            <person name="Vitorino I.R."/>
            <person name="Lage O.M."/>
        </authorList>
    </citation>
    <scope>NUCLEOTIDE SEQUENCE</scope>
    <source>
        <strain evidence="19">ICT_H6.2</strain>
    </source>
</reference>
<dbReference type="InterPro" id="IPR004358">
    <property type="entry name" value="Sig_transdc_His_kin-like_C"/>
</dbReference>
<keyword evidence="11" id="KW-0902">Two-component regulatory system</keyword>
<dbReference type="SUPFAM" id="SSF47384">
    <property type="entry name" value="Homodimeric domain of signal transducing histidine kinase"/>
    <property type="match status" value="1"/>
</dbReference>
<dbReference type="CDD" id="cd00130">
    <property type="entry name" value="PAS"/>
    <property type="match status" value="2"/>
</dbReference>
<dbReference type="SMART" id="SM00086">
    <property type="entry name" value="PAC"/>
    <property type="match status" value="1"/>
</dbReference>
<dbReference type="SMART" id="SM00091">
    <property type="entry name" value="PAS"/>
    <property type="match status" value="2"/>
</dbReference>
<dbReference type="SUPFAM" id="SSF55785">
    <property type="entry name" value="PYP-like sensor domain (PAS domain)"/>
    <property type="match status" value="2"/>
</dbReference>
<dbReference type="Gene3D" id="3.30.450.350">
    <property type="entry name" value="CHASE domain"/>
    <property type="match status" value="1"/>
</dbReference>
<gene>
    <name evidence="19" type="ORF">NG895_17175</name>
</gene>
<dbReference type="InterPro" id="IPR000014">
    <property type="entry name" value="PAS"/>
</dbReference>
<feature type="domain" description="CHASE" evidence="18">
    <location>
        <begin position="101"/>
        <end position="260"/>
    </location>
</feature>
<dbReference type="Gene3D" id="3.30.565.10">
    <property type="entry name" value="Histidine kinase-like ATPase, C-terminal domain"/>
    <property type="match status" value="1"/>
</dbReference>
<evidence type="ECO:0000313" key="19">
    <source>
        <dbReference type="EMBL" id="MCO6045632.1"/>
    </source>
</evidence>
<evidence type="ECO:0000256" key="10">
    <source>
        <dbReference type="ARBA" id="ARBA00022989"/>
    </source>
</evidence>
<dbReference type="Pfam" id="PF13426">
    <property type="entry name" value="PAS_9"/>
    <property type="match status" value="2"/>
</dbReference>
<dbReference type="InterPro" id="IPR000700">
    <property type="entry name" value="PAS-assoc_C"/>
</dbReference>
<dbReference type="Gene3D" id="3.30.450.20">
    <property type="entry name" value="PAS domain"/>
    <property type="match status" value="2"/>
</dbReference>
<evidence type="ECO:0000256" key="4">
    <source>
        <dbReference type="ARBA" id="ARBA00022553"/>
    </source>
</evidence>
<dbReference type="SMART" id="SM01079">
    <property type="entry name" value="CHASE"/>
    <property type="match status" value="1"/>
</dbReference>
<dbReference type="CDD" id="cd00082">
    <property type="entry name" value="HisKA"/>
    <property type="match status" value="1"/>
</dbReference>
<proteinExistence type="predicted"/>
<feature type="region of interest" description="Disordered" evidence="13">
    <location>
        <begin position="835"/>
        <end position="856"/>
    </location>
</feature>
<evidence type="ECO:0000256" key="12">
    <source>
        <dbReference type="ARBA" id="ARBA00023136"/>
    </source>
</evidence>